<dbReference type="EMBL" id="OU015584">
    <property type="protein sequence ID" value="CAG5085388.1"/>
    <property type="molecule type" value="Genomic_DNA"/>
</dbReference>
<evidence type="ECO:0000313" key="2">
    <source>
        <dbReference type="EMBL" id="CAG5085388.1"/>
    </source>
</evidence>
<accession>A0A916JQW5</accession>
<dbReference type="Proteomes" id="UP000683507">
    <property type="component" value="Chromosome"/>
</dbReference>
<name>A0A916JQW5_9FLAO</name>
<dbReference type="KEGG" id="ptan:CRYO30217_02744"/>
<sequence>MQTEHVDAVRVSHYNPKNEKHEIHRGGFKRGVKG</sequence>
<organism evidence="2 3">
    <name type="scientific">Parvicella tangerina</name>
    <dbReference type="NCBI Taxonomy" id="2829795"/>
    <lineage>
        <taxon>Bacteria</taxon>
        <taxon>Pseudomonadati</taxon>
        <taxon>Bacteroidota</taxon>
        <taxon>Flavobacteriia</taxon>
        <taxon>Flavobacteriales</taxon>
        <taxon>Parvicellaceae</taxon>
        <taxon>Parvicella</taxon>
    </lineage>
</organism>
<reference evidence="2" key="1">
    <citation type="submission" date="2021-04" db="EMBL/GenBank/DDBJ databases">
        <authorList>
            <person name="Rodrigo-Torres L."/>
            <person name="Arahal R. D."/>
            <person name="Lucena T."/>
        </authorList>
    </citation>
    <scope>NUCLEOTIDE SEQUENCE</scope>
    <source>
        <strain evidence="2">AS29M-1</strain>
    </source>
</reference>
<gene>
    <name evidence="2" type="ORF">CRYO30217_02744</name>
</gene>
<keyword evidence="3" id="KW-1185">Reference proteome</keyword>
<evidence type="ECO:0000256" key="1">
    <source>
        <dbReference type="SAM" id="MobiDB-lite"/>
    </source>
</evidence>
<proteinExistence type="predicted"/>
<dbReference type="AlphaFoldDB" id="A0A916JQW5"/>
<feature type="compositionally biased region" description="Basic and acidic residues" evidence="1">
    <location>
        <begin position="1"/>
        <end position="25"/>
    </location>
</feature>
<evidence type="ECO:0000313" key="3">
    <source>
        <dbReference type="Proteomes" id="UP000683507"/>
    </source>
</evidence>
<feature type="region of interest" description="Disordered" evidence="1">
    <location>
        <begin position="1"/>
        <end position="34"/>
    </location>
</feature>
<protein>
    <submittedName>
        <fullName evidence="2">Uncharacterized protein</fullName>
    </submittedName>
</protein>